<dbReference type="Pfam" id="PF16344">
    <property type="entry name" value="FecR_C"/>
    <property type="match status" value="1"/>
</dbReference>
<keyword evidence="1" id="KW-1133">Transmembrane helix</keyword>
<sequence>MMQHKDAESLIKKYQSGLCSPEEQAIVENWLTFGEARKFDLTERELEADLQDLQGRLAHVHTVKRISLWPRIAVAATILLALSIGFYFYPKLKKNNDTPLIAADKDIAGGKNKAILTLANGAKISITDALNGELAKESGIVISKTSNGQLVYKVTDKTAASGGNAKRYNTIETPRGGHYEVVLPDGTKVWLNALSSIKFSERFTNVPERRVELEGEAYFEVAKDKKHPFIVRTDKQEIEVLGTHFNINSYADEHKSVTTLLEGSVKVAPVGIEKGKADLVLHSLSRVISPGQQASSVHHDIKVEVADLDLVMDWKNGDFIFKKESLAGIMRRVSRWYDVTVEYDKEIDLNQTFSGSVSRSKNISEVLKIMQSAGQLKFDILGKKVVVTK</sequence>
<keyword evidence="5" id="KW-1185">Reference proteome</keyword>
<dbReference type="PANTHER" id="PTHR30273">
    <property type="entry name" value="PERIPLASMIC SIGNAL SENSOR AND SIGMA FACTOR ACTIVATOR FECR-RELATED"/>
    <property type="match status" value="1"/>
</dbReference>
<evidence type="ECO:0000259" key="2">
    <source>
        <dbReference type="Pfam" id="PF04773"/>
    </source>
</evidence>
<evidence type="ECO:0000259" key="3">
    <source>
        <dbReference type="Pfam" id="PF16344"/>
    </source>
</evidence>
<dbReference type="PANTHER" id="PTHR30273:SF2">
    <property type="entry name" value="PROTEIN FECR"/>
    <property type="match status" value="1"/>
</dbReference>
<feature type="transmembrane region" description="Helical" evidence="1">
    <location>
        <begin position="68"/>
        <end position="89"/>
    </location>
</feature>
<evidence type="ECO:0000256" key="1">
    <source>
        <dbReference type="SAM" id="Phobius"/>
    </source>
</evidence>
<evidence type="ECO:0000313" key="5">
    <source>
        <dbReference type="Proteomes" id="UP000291117"/>
    </source>
</evidence>
<dbReference type="InterPro" id="IPR006860">
    <property type="entry name" value="FecR"/>
</dbReference>
<dbReference type="InterPro" id="IPR012373">
    <property type="entry name" value="Ferrdict_sens_TM"/>
</dbReference>
<comment type="caution">
    <text evidence="4">The sequence shown here is derived from an EMBL/GenBank/DDBJ whole genome shotgun (WGS) entry which is preliminary data.</text>
</comment>
<protein>
    <submittedName>
        <fullName evidence="4">FecR family protein</fullName>
    </submittedName>
</protein>
<dbReference type="OrthoDB" id="1099963at2"/>
<dbReference type="Proteomes" id="UP000291117">
    <property type="component" value="Unassembled WGS sequence"/>
</dbReference>
<dbReference type="InterPro" id="IPR032508">
    <property type="entry name" value="FecR_C"/>
</dbReference>
<gene>
    <name evidence="4" type="ORF">EZ444_22545</name>
</gene>
<evidence type="ECO:0000313" key="4">
    <source>
        <dbReference type="EMBL" id="TCC87411.1"/>
    </source>
</evidence>
<reference evidence="4 5" key="1">
    <citation type="submission" date="2019-02" db="EMBL/GenBank/DDBJ databases">
        <title>Pedobacter sp. RP-3-8 sp. nov., isolated from Arctic soil.</title>
        <authorList>
            <person name="Dahal R.H."/>
        </authorList>
    </citation>
    <scope>NUCLEOTIDE SEQUENCE [LARGE SCALE GENOMIC DNA]</scope>
    <source>
        <strain evidence="4 5">RP-3-8</strain>
    </source>
</reference>
<feature type="domain" description="Protein FecR C-terminal" evidence="3">
    <location>
        <begin position="318"/>
        <end position="387"/>
    </location>
</feature>
<feature type="domain" description="FecR protein" evidence="2">
    <location>
        <begin position="170"/>
        <end position="266"/>
    </location>
</feature>
<accession>A0A4R0ML82</accession>
<proteinExistence type="predicted"/>
<dbReference type="RefSeq" id="WP_131611602.1">
    <property type="nucleotide sequence ID" value="NZ_SJSM01000023.1"/>
</dbReference>
<dbReference type="EMBL" id="SJSM01000023">
    <property type="protein sequence ID" value="TCC87411.1"/>
    <property type="molecule type" value="Genomic_DNA"/>
</dbReference>
<dbReference type="Gene3D" id="3.55.50.30">
    <property type="match status" value="1"/>
</dbReference>
<keyword evidence="1" id="KW-0812">Transmembrane</keyword>
<organism evidence="4 5">
    <name type="scientific">Pedobacter hiemivivus</name>
    <dbReference type="NCBI Taxonomy" id="2530454"/>
    <lineage>
        <taxon>Bacteria</taxon>
        <taxon>Pseudomonadati</taxon>
        <taxon>Bacteroidota</taxon>
        <taxon>Sphingobacteriia</taxon>
        <taxon>Sphingobacteriales</taxon>
        <taxon>Sphingobacteriaceae</taxon>
        <taxon>Pedobacter</taxon>
    </lineage>
</organism>
<dbReference type="AlphaFoldDB" id="A0A4R0ML82"/>
<dbReference type="Gene3D" id="2.60.120.1440">
    <property type="match status" value="1"/>
</dbReference>
<name>A0A4R0ML82_9SPHI</name>
<keyword evidence="1" id="KW-0472">Membrane</keyword>
<dbReference type="GO" id="GO:0016989">
    <property type="term" value="F:sigma factor antagonist activity"/>
    <property type="evidence" value="ECO:0007669"/>
    <property type="project" value="TreeGrafter"/>
</dbReference>
<dbReference type="Pfam" id="PF04773">
    <property type="entry name" value="FecR"/>
    <property type="match status" value="1"/>
</dbReference>